<keyword evidence="1" id="KW-0472">Membrane</keyword>
<evidence type="ECO:0000313" key="2">
    <source>
        <dbReference type="EMBL" id="GJG57744.1"/>
    </source>
</evidence>
<accession>A0A9R1C837</accession>
<evidence type="ECO:0000256" key="1">
    <source>
        <dbReference type="SAM" id="Phobius"/>
    </source>
</evidence>
<dbReference type="AlphaFoldDB" id="A0A9R1C837"/>
<organism evidence="2 3">
    <name type="scientific">Prevotella lacticifex</name>
    <dbReference type="NCBI Taxonomy" id="2854755"/>
    <lineage>
        <taxon>Bacteria</taxon>
        <taxon>Pseudomonadati</taxon>
        <taxon>Bacteroidota</taxon>
        <taxon>Bacteroidia</taxon>
        <taxon>Bacteroidales</taxon>
        <taxon>Prevotellaceae</taxon>
        <taxon>Prevotella</taxon>
    </lineage>
</organism>
<sequence length="106" mass="13234">MTKIIIVNRHLFRGGYYAITLFGVVFARRELTAKEINHERIHAAQQRELLYLPFFVWYLVEWLFHLAKFRRWTTAYYHVRFEREAYEHESDLHYLESRHHYNFLRS</sequence>
<protein>
    <submittedName>
        <fullName evidence="2">Uncharacterized protein</fullName>
    </submittedName>
</protein>
<keyword evidence="3" id="KW-1185">Reference proteome</keyword>
<keyword evidence="1" id="KW-1133">Transmembrane helix</keyword>
<comment type="caution">
    <text evidence="2">The sequence shown here is derived from an EMBL/GenBank/DDBJ whole genome shotgun (WGS) entry which is preliminary data.</text>
</comment>
<dbReference type="Proteomes" id="UP000825483">
    <property type="component" value="Unassembled WGS sequence"/>
</dbReference>
<feature type="transmembrane region" description="Helical" evidence="1">
    <location>
        <begin position="12"/>
        <end position="29"/>
    </location>
</feature>
<dbReference type="GeneID" id="72468644"/>
<feature type="transmembrane region" description="Helical" evidence="1">
    <location>
        <begin position="49"/>
        <end position="67"/>
    </location>
</feature>
<name>A0A9R1C837_9BACT</name>
<dbReference type="RefSeq" id="WP_223930004.1">
    <property type="nucleotide sequence ID" value="NZ_BPTU01000004.1"/>
</dbReference>
<evidence type="ECO:0000313" key="3">
    <source>
        <dbReference type="Proteomes" id="UP000825483"/>
    </source>
</evidence>
<keyword evidence="1" id="KW-0812">Transmembrane</keyword>
<dbReference type="EMBL" id="BPUB01000001">
    <property type="protein sequence ID" value="GJG57744.1"/>
    <property type="molecule type" value="Genomic_DNA"/>
</dbReference>
<reference evidence="2" key="1">
    <citation type="journal article" date="2022" name="Int. J. Syst. Evol. Microbiol.">
        <title>Prevotella lacticifex sp. nov., isolated from the rumen of cows.</title>
        <authorList>
            <person name="Shinkai T."/>
            <person name="Ikeyama N."/>
            <person name="Kumagai M."/>
            <person name="Ohmori H."/>
            <person name="Sakamoto M."/>
            <person name="Ohkuma M."/>
            <person name="Mitsumori M."/>
        </authorList>
    </citation>
    <scope>NUCLEOTIDE SEQUENCE</scope>
    <source>
        <strain evidence="2">R5076</strain>
    </source>
</reference>
<proteinExistence type="predicted"/>
<gene>
    <name evidence="2" type="ORF">PRLR5076_05950</name>
</gene>